<sequence length="872" mass="97172">MLFSVYADFQATEAVQGIASGRMGVHNKTLALSADAFLKMKRLRVLRVFNAPTPNSRDLNYLSNELRLLEWHGYPFKSFPSTFHPENLVALLLPYSRIQKLWKPSTPLPMLRSVDLKGCENLVKTPDFSMVPNLESLVLEGTRIADFHPSLMFLRRLKIFSLKDCKSVRSFPSKIGNESLETLILSGCSKLRRIPETVEEMECLRELCLDGTAIKELPSSVGHLRSLELLTLDGCSKLETLPNSIGGCQLLENLNLCGCSKLENLPENLQQIKSLKRLDLSETAITALPAFIFHMKSLEWLSFKGCKGPPSRGRSHWPFVSRATERLDTNSMTLRLPAIFPGLTTLNSLLLDDCNLLDGAIPNGISSLSSLSYLSLSDNNFITLPTTLGRLSKLTFLILTDCKRLKSLPDLPANVRLSVDGCASLEEVPIPTTVCNYPSSYGYINALSCFKLAETNDVITMLKRSLKVVAKERTGNFSIFIPGSEIPPWFSYQTDESSNSIIKMPLPPNFLNDCQILGFAFCFVFSSNFDYDPGRLDFINFKSTIHGRNFSCKVGGIRYHLEAGSRRVTEDHRWLYFMPFDEMDLTSLEELICNEAEISGSTIDMAKERFEMEVEFIIDNIGSKAKKCGARILYEKDLEEMDEAIDEHSRPTSDDSHSNDGSTGNNIALPAFIFHMKSLEWLSFKGCKGPPSRGRSHWPSISRATERLGANSMTLRLPAVLSGLSTLNELYLDDCNLCDGVIPNCISSLWSLACLSLSDNNFITLPTTLGQLSKLTYLILTDCKRLKSLPDLPANIRLMVDGCASLEAVPISTTVCNYPRSYGYIYALSCFKLAETNNVITMLKTSLKVAALQENNIMVINAANCHLLCFVS</sequence>
<dbReference type="PANTHER" id="PTHR48051:SF46">
    <property type="entry name" value="LEUCINE RICH REPEAT-CONTAINING DOMAIN PROTEIN"/>
    <property type="match status" value="1"/>
</dbReference>
<evidence type="ECO:0000256" key="3">
    <source>
        <dbReference type="SAM" id="MobiDB-lite"/>
    </source>
</evidence>
<dbReference type="InterPro" id="IPR055414">
    <property type="entry name" value="LRR_R13L4/SHOC2-like"/>
</dbReference>
<feature type="domain" description="Disease resistance R13L4/SHOC-2-like LRR" evidence="5">
    <location>
        <begin position="136"/>
        <end position="259"/>
    </location>
</feature>
<evidence type="ECO:0000313" key="6">
    <source>
        <dbReference type="EMBL" id="KAK8527402.1"/>
    </source>
</evidence>
<dbReference type="SUPFAM" id="SSF52058">
    <property type="entry name" value="L domain-like"/>
    <property type="match status" value="1"/>
</dbReference>
<evidence type="ECO:0000256" key="1">
    <source>
        <dbReference type="ARBA" id="ARBA00022614"/>
    </source>
</evidence>
<reference evidence="6 7" key="1">
    <citation type="journal article" date="2024" name="G3 (Bethesda)">
        <title>Genome assembly of Hibiscus sabdariffa L. provides insights into metabolisms of medicinal natural products.</title>
        <authorList>
            <person name="Kim T."/>
        </authorList>
    </citation>
    <scope>NUCLEOTIDE SEQUENCE [LARGE SCALE GENOMIC DNA]</scope>
    <source>
        <strain evidence="6">TK-2024</strain>
        <tissue evidence="6">Old leaves</tissue>
    </source>
</reference>
<organism evidence="6 7">
    <name type="scientific">Hibiscus sabdariffa</name>
    <name type="common">roselle</name>
    <dbReference type="NCBI Taxonomy" id="183260"/>
    <lineage>
        <taxon>Eukaryota</taxon>
        <taxon>Viridiplantae</taxon>
        <taxon>Streptophyta</taxon>
        <taxon>Embryophyta</taxon>
        <taxon>Tracheophyta</taxon>
        <taxon>Spermatophyta</taxon>
        <taxon>Magnoliopsida</taxon>
        <taxon>eudicotyledons</taxon>
        <taxon>Gunneridae</taxon>
        <taxon>Pentapetalae</taxon>
        <taxon>rosids</taxon>
        <taxon>malvids</taxon>
        <taxon>Malvales</taxon>
        <taxon>Malvaceae</taxon>
        <taxon>Malvoideae</taxon>
        <taxon>Hibiscus</taxon>
    </lineage>
</organism>
<dbReference type="InterPro" id="IPR045344">
    <property type="entry name" value="C-JID"/>
</dbReference>
<feature type="compositionally biased region" description="Basic and acidic residues" evidence="3">
    <location>
        <begin position="646"/>
        <end position="658"/>
    </location>
</feature>
<dbReference type="SMART" id="SM00369">
    <property type="entry name" value="LRR_TYP"/>
    <property type="match status" value="6"/>
</dbReference>
<evidence type="ECO:0000313" key="7">
    <source>
        <dbReference type="Proteomes" id="UP001472677"/>
    </source>
</evidence>
<dbReference type="Proteomes" id="UP001472677">
    <property type="component" value="Unassembled WGS sequence"/>
</dbReference>
<keyword evidence="7" id="KW-1185">Reference proteome</keyword>
<dbReference type="Pfam" id="PF20160">
    <property type="entry name" value="C-JID"/>
    <property type="match status" value="1"/>
</dbReference>
<evidence type="ECO:0000259" key="4">
    <source>
        <dbReference type="Pfam" id="PF20160"/>
    </source>
</evidence>
<dbReference type="Pfam" id="PF23598">
    <property type="entry name" value="LRR_14"/>
    <property type="match status" value="1"/>
</dbReference>
<keyword evidence="2" id="KW-0677">Repeat</keyword>
<evidence type="ECO:0000259" key="5">
    <source>
        <dbReference type="Pfam" id="PF23598"/>
    </source>
</evidence>
<dbReference type="InterPro" id="IPR032675">
    <property type="entry name" value="LRR_dom_sf"/>
</dbReference>
<feature type="region of interest" description="Disordered" evidence="3">
    <location>
        <begin position="643"/>
        <end position="662"/>
    </location>
</feature>
<accession>A0ABR2D0Z1</accession>
<dbReference type="InterPro" id="IPR003591">
    <property type="entry name" value="Leu-rich_rpt_typical-subtyp"/>
</dbReference>
<evidence type="ECO:0000256" key="2">
    <source>
        <dbReference type="ARBA" id="ARBA00022737"/>
    </source>
</evidence>
<dbReference type="EMBL" id="JBBPBM010000038">
    <property type="protein sequence ID" value="KAK8527402.1"/>
    <property type="molecule type" value="Genomic_DNA"/>
</dbReference>
<dbReference type="Gene3D" id="3.80.10.10">
    <property type="entry name" value="Ribonuclease Inhibitor"/>
    <property type="match status" value="4"/>
</dbReference>
<name>A0ABR2D0Z1_9ROSI</name>
<comment type="caution">
    <text evidence="6">The sequence shown here is derived from an EMBL/GenBank/DDBJ whole genome shotgun (WGS) entry which is preliminary data.</text>
</comment>
<proteinExistence type="predicted"/>
<protein>
    <submittedName>
        <fullName evidence="6">Uncharacterized protein</fullName>
    </submittedName>
</protein>
<keyword evidence="1" id="KW-0433">Leucine-rich repeat</keyword>
<dbReference type="InterPro" id="IPR050216">
    <property type="entry name" value="LRR_domain-containing"/>
</dbReference>
<dbReference type="PANTHER" id="PTHR48051">
    <property type="match status" value="1"/>
</dbReference>
<feature type="domain" description="C-JID" evidence="4">
    <location>
        <begin position="481"/>
        <end position="639"/>
    </location>
</feature>
<gene>
    <name evidence="6" type="ORF">V6N12_054615</name>
</gene>